<dbReference type="GeneID" id="41990488"/>
<dbReference type="Proteomes" id="UP000253153">
    <property type="component" value="Unassembled WGS sequence"/>
</dbReference>
<dbReference type="EMBL" id="QKXC01000027">
    <property type="protein sequence ID" value="RBR26150.1"/>
    <property type="molecule type" value="Genomic_DNA"/>
</dbReference>
<evidence type="ECO:0000313" key="1">
    <source>
        <dbReference type="EMBL" id="RBR26150.1"/>
    </source>
</evidence>
<protein>
    <submittedName>
        <fullName evidence="1">Uncharacterized protein</fullName>
    </submittedName>
</protein>
<evidence type="ECO:0000313" key="2">
    <source>
        <dbReference type="Proteomes" id="UP000253153"/>
    </source>
</evidence>
<dbReference type="RefSeq" id="XP_031020741.1">
    <property type="nucleotide sequence ID" value="XM_031155192.1"/>
</dbReference>
<dbReference type="OrthoDB" id="6499973at2759"/>
<comment type="caution">
    <text evidence="1">The sequence shown here is derived from an EMBL/GenBank/DDBJ whole genome shotgun (WGS) entry which is preliminary data.</text>
</comment>
<dbReference type="AlphaFoldDB" id="A0A366SBP9"/>
<sequence>MARPHAMLQMLEVFPPLRMQPTPSKVKCYMTWGFTLYRTHYGSESDKQWEELLDCLNRQMTLALGYFRDQEWEDEVLWQKEGHCDPTEYCKSREEYLNYLKKLDDLFYLDTREDSSLDGLGVSDIREVCCRNPPETEEGMAGFLSRYVLLADKDVFKAMEKGEYIIKVVNYDWREGCNYWGWMRIPTGHLLDFWHALMRNQDNPNSITRFNGPEEDLEEYVWSGSIDLFGTGDCSEVRYGFHYEGQRTRFKLDKSANS</sequence>
<reference evidence="1 2" key="1">
    <citation type="submission" date="2018-06" db="EMBL/GenBank/DDBJ databases">
        <title>Fusarium incarnatum-equiseti species complex species 28.</title>
        <authorList>
            <person name="Gardiner D.M."/>
        </authorList>
    </citation>
    <scope>NUCLEOTIDE SEQUENCE [LARGE SCALE GENOMIC DNA]</scope>
    <source>
        <strain evidence="1 2">FIESC_28</strain>
    </source>
</reference>
<name>A0A366SBP9_9HYPO</name>
<keyword evidence="2" id="KW-1185">Reference proteome</keyword>
<organism evidence="1 2">
    <name type="scientific">Fusarium coffeatum</name>
    <dbReference type="NCBI Taxonomy" id="231269"/>
    <lineage>
        <taxon>Eukaryota</taxon>
        <taxon>Fungi</taxon>
        <taxon>Dikarya</taxon>
        <taxon>Ascomycota</taxon>
        <taxon>Pezizomycotina</taxon>
        <taxon>Sordariomycetes</taxon>
        <taxon>Hypocreomycetidae</taxon>
        <taxon>Hypocreales</taxon>
        <taxon>Nectriaceae</taxon>
        <taxon>Fusarium</taxon>
        <taxon>Fusarium incarnatum-equiseti species complex</taxon>
    </lineage>
</organism>
<proteinExistence type="predicted"/>
<gene>
    <name evidence="1" type="ORF">FIESC28_01041</name>
</gene>
<accession>A0A366SBP9</accession>